<dbReference type="SUPFAM" id="SSF49299">
    <property type="entry name" value="PKD domain"/>
    <property type="match status" value="1"/>
</dbReference>
<dbReference type="InterPro" id="IPR022409">
    <property type="entry name" value="PKD/Chitinase_dom"/>
</dbReference>
<dbReference type="Gene3D" id="2.60.40.10">
    <property type="entry name" value="Immunoglobulins"/>
    <property type="match status" value="1"/>
</dbReference>
<sequence>MHIKKLFPVLAICLIAFTWYTGCKKTDKIVIEKETIEVTAPSSKFSTQVFDRRFNGRQNNTVAVIDSNFYFKNQSDSANNITYTWDFGDGEKSQLRHPVHSYKSGGIYTVRLITNKADQAFDTTQTRLSVIAGQREFEWAGKSVNPIDIVEKGDGDFLFLGFSADKNTFPTVPSYFLITLDKDFRQKNIKTLAANVKLSSIEKCSDNAYICIGNTTGGADQNNLIKISAEGVILWSKPIEIENLVSAKQTADQGFILAGSKNVIVDIYGNVQPRTAIIKTDGNGNVVWNRLFSAALLLKNTYNVLTETDGYTIAGIKPATPSPNYYCDACDSVCLVKLSSTGLVTSSTSIEAALNTGNFGMVNVDLGKTGNYIVTPGNTRGIFVFSSARMFLDRKLTTNLASSSVINNGDIIALQNEYSNGFSVSMAGYSETGARKWYFPLDGIQYSNGGYSCCSNSWPVIVKKLKDGSSLFMASKVDVYDYHYIGTIVRVSADGKIM</sequence>
<dbReference type="InterPro" id="IPR035986">
    <property type="entry name" value="PKD_dom_sf"/>
</dbReference>
<name>A0ABR7WM21_9SPHI</name>
<gene>
    <name evidence="2" type="ORF">IDJ77_05985</name>
</gene>
<dbReference type="CDD" id="cd00146">
    <property type="entry name" value="PKD"/>
    <property type="match status" value="1"/>
</dbReference>
<dbReference type="SMART" id="SM00089">
    <property type="entry name" value="PKD"/>
    <property type="match status" value="1"/>
</dbReference>
<evidence type="ECO:0000313" key="3">
    <source>
        <dbReference type="Proteomes" id="UP000606600"/>
    </source>
</evidence>
<keyword evidence="3" id="KW-1185">Reference proteome</keyword>
<dbReference type="Pfam" id="PF18911">
    <property type="entry name" value="PKD_4"/>
    <property type="match status" value="1"/>
</dbReference>
<proteinExistence type="predicted"/>
<reference evidence="2 3" key="1">
    <citation type="submission" date="2020-09" db="EMBL/GenBank/DDBJ databases">
        <title>Novel species of Mucilaginibacter isolated from a glacier on the Tibetan Plateau.</title>
        <authorList>
            <person name="Liu Q."/>
            <person name="Xin Y.-H."/>
        </authorList>
    </citation>
    <scope>NUCLEOTIDE SEQUENCE [LARGE SCALE GENOMIC DNA]</scope>
    <source>
        <strain evidence="2 3">ZT4R22</strain>
    </source>
</reference>
<dbReference type="PROSITE" id="PS50093">
    <property type="entry name" value="PKD"/>
    <property type="match status" value="1"/>
</dbReference>
<protein>
    <submittedName>
        <fullName evidence="2">PKD domain-containing protein</fullName>
    </submittedName>
</protein>
<dbReference type="EMBL" id="JACWMY010000003">
    <property type="protein sequence ID" value="MBD1363357.1"/>
    <property type="molecule type" value="Genomic_DNA"/>
</dbReference>
<dbReference type="InterPro" id="IPR000601">
    <property type="entry name" value="PKD_dom"/>
</dbReference>
<evidence type="ECO:0000313" key="2">
    <source>
        <dbReference type="EMBL" id="MBD1363357.1"/>
    </source>
</evidence>
<feature type="domain" description="PKD" evidence="1">
    <location>
        <begin position="75"/>
        <end position="130"/>
    </location>
</feature>
<dbReference type="InterPro" id="IPR013783">
    <property type="entry name" value="Ig-like_fold"/>
</dbReference>
<dbReference type="RefSeq" id="WP_191188036.1">
    <property type="nucleotide sequence ID" value="NZ_JACWMY010000003.1"/>
</dbReference>
<dbReference type="Proteomes" id="UP000606600">
    <property type="component" value="Unassembled WGS sequence"/>
</dbReference>
<evidence type="ECO:0000259" key="1">
    <source>
        <dbReference type="PROSITE" id="PS50093"/>
    </source>
</evidence>
<accession>A0ABR7WM21</accession>
<comment type="caution">
    <text evidence="2">The sequence shown here is derived from an EMBL/GenBank/DDBJ whole genome shotgun (WGS) entry which is preliminary data.</text>
</comment>
<organism evidence="2 3">
    <name type="scientific">Mucilaginibacter pankratovii</name>
    <dbReference type="NCBI Taxonomy" id="2772110"/>
    <lineage>
        <taxon>Bacteria</taxon>
        <taxon>Pseudomonadati</taxon>
        <taxon>Bacteroidota</taxon>
        <taxon>Sphingobacteriia</taxon>
        <taxon>Sphingobacteriales</taxon>
        <taxon>Sphingobacteriaceae</taxon>
        <taxon>Mucilaginibacter</taxon>
    </lineage>
</organism>